<protein>
    <recommendedName>
        <fullName evidence="3">CsbD-like domain-containing protein</fullName>
    </recommendedName>
</protein>
<comment type="similarity">
    <text evidence="1">Belongs to the UPF0337 (CsbD) family.</text>
</comment>
<evidence type="ECO:0000256" key="2">
    <source>
        <dbReference type="SAM" id="MobiDB-lite"/>
    </source>
</evidence>
<evidence type="ECO:0000313" key="5">
    <source>
        <dbReference type="Proteomes" id="UP000629468"/>
    </source>
</evidence>
<dbReference type="InterPro" id="IPR008462">
    <property type="entry name" value="CsbD"/>
</dbReference>
<sequence length="158" mass="17196">MRVARSSATSPLLNWTAIVTVVDPIVPKQENRTVVYKLWFLYDRTFNITMTSNAGLNNNTSTSEPSKTNGRLHSVKGSAKETIGKVTGSKNLQQSGKEEHALGEAEYIAGQVKGYAQGTIDEIAGKGDLTVGSITGNKTQQFSGNMRERMGKTQKKMN</sequence>
<evidence type="ECO:0000259" key="3">
    <source>
        <dbReference type="Pfam" id="PF05532"/>
    </source>
</evidence>
<dbReference type="PANTHER" id="PTHR40460">
    <property type="entry name" value="CHROMOSOME 1, WHOLE GENOME SHOTGUN SEQUENCE"/>
    <property type="match status" value="1"/>
</dbReference>
<accession>A0A8H7EXQ0</accession>
<proteinExistence type="inferred from homology"/>
<feature type="region of interest" description="Disordered" evidence="2">
    <location>
        <begin position="52"/>
        <end position="83"/>
    </location>
</feature>
<dbReference type="Proteomes" id="UP000629468">
    <property type="component" value="Unassembled WGS sequence"/>
</dbReference>
<name>A0A8H7EXQ0_AGABI</name>
<reference evidence="4 5" key="1">
    <citation type="journal article" name="Sci. Rep.">
        <title>Telomere-to-telomere assembled and centromere annotated genomes of the two main subspecies of the button mushroom Agaricus bisporus reveal especially polymorphic chromosome ends.</title>
        <authorList>
            <person name="Sonnenberg A.S.M."/>
            <person name="Sedaghat-Telgerd N."/>
            <person name="Lavrijssen B."/>
            <person name="Ohm R.A."/>
            <person name="Hendrickx P.M."/>
            <person name="Scholtmeijer K."/>
            <person name="Baars J.J.P."/>
            <person name="van Peer A."/>
        </authorList>
    </citation>
    <scope>NUCLEOTIDE SEQUENCE [LARGE SCALE GENOMIC DNA]</scope>
    <source>
        <strain evidence="4 5">H119_p4</strain>
    </source>
</reference>
<dbReference type="InterPro" id="IPR036629">
    <property type="entry name" value="YjbJ_sf"/>
</dbReference>
<dbReference type="Pfam" id="PF05532">
    <property type="entry name" value="CsbD"/>
    <property type="match status" value="1"/>
</dbReference>
<evidence type="ECO:0000256" key="1">
    <source>
        <dbReference type="ARBA" id="ARBA00009129"/>
    </source>
</evidence>
<feature type="domain" description="CsbD-like" evidence="3">
    <location>
        <begin position="67"/>
        <end position="117"/>
    </location>
</feature>
<feature type="compositionally biased region" description="Polar residues" evidence="2">
    <location>
        <begin position="52"/>
        <end position="71"/>
    </location>
</feature>
<dbReference type="EMBL" id="JABXXO010000012">
    <property type="protein sequence ID" value="KAF7762356.1"/>
    <property type="molecule type" value="Genomic_DNA"/>
</dbReference>
<dbReference type="SUPFAM" id="SSF69047">
    <property type="entry name" value="Hypothetical protein YjbJ"/>
    <property type="match status" value="2"/>
</dbReference>
<evidence type="ECO:0000313" key="4">
    <source>
        <dbReference type="EMBL" id="KAF7762356.1"/>
    </source>
</evidence>
<dbReference type="AlphaFoldDB" id="A0A8H7EXQ0"/>
<organism evidence="4 5">
    <name type="scientific">Agaricus bisporus var. burnettii</name>
    <dbReference type="NCBI Taxonomy" id="192524"/>
    <lineage>
        <taxon>Eukaryota</taxon>
        <taxon>Fungi</taxon>
        <taxon>Dikarya</taxon>
        <taxon>Basidiomycota</taxon>
        <taxon>Agaricomycotina</taxon>
        <taxon>Agaricomycetes</taxon>
        <taxon>Agaricomycetidae</taxon>
        <taxon>Agaricales</taxon>
        <taxon>Agaricineae</taxon>
        <taxon>Agaricaceae</taxon>
        <taxon>Agaricus</taxon>
    </lineage>
</organism>
<gene>
    <name evidence="4" type="ORF">Agabi119p4_8949</name>
</gene>
<dbReference type="PANTHER" id="PTHR40460:SF1">
    <property type="entry name" value="CSBD-LIKE DOMAIN-CONTAINING PROTEIN"/>
    <property type="match status" value="1"/>
</dbReference>
<comment type="caution">
    <text evidence="4">The sequence shown here is derived from an EMBL/GenBank/DDBJ whole genome shotgun (WGS) entry which is preliminary data.</text>
</comment>